<evidence type="ECO:0000313" key="3">
    <source>
        <dbReference type="Proteomes" id="UP000009047"/>
    </source>
</evidence>
<dbReference type="OrthoDB" id="9789971at2"/>
<keyword evidence="3" id="KW-1185">Reference proteome</keyword>
<dbReference type="Proteomes" id="UP000009047">
    <property type="component" value="Chromosome"/>
</dbReference>
<gene>
    <name evidence="2" type="ordered locus">Deba_2066</name>
</gene>
<dbReference type="STRING" id="644282.Deba_2066"/>
<dbReference type="RefSeq" id="WP_013258872.1">
    <property type="nucleotide sequence ID" value="NC_014365.1"/>
</dbReference>
<accession>E1QIB4</accession>
<name>E1QIB4_DESB2</name>
<organism evidence="2 3">
    <name type="scientific">Desulfarculus baarsii (strain ATCC 33931 / DSM 2075 / LMG 7858 / VKM B-1802 / 2st14)</name>
    <dbReference type="NCBI Taxonomy" id="644282"/>
    <lineage>
        <taxon>Bacteria</taxon>
        <taxon>Pseudomonadati</taxon>
        <taxon>Thermodesulfobacteriota</taxon>
        <taxon>Desulfarculia</taxon>
        <taxon>Desulfarculales</taxon>
        <taxon>Desulfarculaceae</taxon>
        <taxon>Desulfarculus</taxon>
    </lineage>
</organism>
<dbReference type="AlphaFoldDB" id="E1QIB4"/>
<dbReference type="KEGG" id="dbr:Deba_2066"/>
<dbReference type="SMART" id="SM01078">
    <property type="entry name" value="CGGC"/>
    <property type="match status" value="1"/>
</dbReference>
<dbReference type="EMBL" id="CP002085">
    <property type="protein sequence ID" value="ADK85431.1"/>
    <property type="molecule type" value="Genomic_DNA"/>
</dbReference>
<reference evidence="2 3" key="1">
    <citation type="journal article" date="2010" name="Stand. Genomic Sci.">
        <title>Complete genome sequence of Desulfarculus baarsii type strain (2st14).</title>
        <authorList>
            <person name="Sun H."/>
            <person name="Spring S."/>
            <person name="Lapidus A."/>
            <person name="Davenport K."/>
            <person name="Del Rio T.G."/>
            <person name="Tice H."/>
            <person name="Nolan M."/>
            <person name="Copeland A."/>
            <person name="Cheng J.F."/>
            <person name="Lucas S."/>
            <person name="Tapia R."/>
            <person name="Goodwin L."/>
            <person name="Pitluck S."/>
            <person name="Ivanova N."/>
            <person name="Pagani I."/>
            <person name="Mavromatis K."/>
            <person name="Ovchinnikova G."/>
            <person name="Pati A."/>
            <person name="Chen A."/>
            <person name="Palaniappan K."/>
            <person name="Hauser L."/>
            <person name="Chang Y.J."/>
            <person name="Jeffries C.D."/>
            <person name="Detter J.C."/>
            <person name="Han C."/>
            <person name="Rohde M."/>
            <person name="Brambilla E."/>
            <person name="Goker M."/>
            <person name="Woyke T."/>
            <person name="Bristow J."/>
            <person name="Eisen J.A."/>
            <person name="Markowitz V."/>
            <person name="Hugenholtz P."/>
            <person name="Kyrpides N.C."/>
            <person name="Klenk H.P."/>
            <person name="Land M."/>
        </authorList>
    </citation>
    <scope>NUCLEOTIDE SEQUENCE [LARGE SCALE GENOMIC DNA]</scope>
    <source>
        <strain evidence="3">ATCC 33931 / DSM 2075 / LMG 7858 / VKM B-1802 / 2st14</strain>
    </source>
</reference>
<dbReference type="HOGENOM" id="CLU_147304_4_0_7"/>
<protein>
    <recommendedName>
        <fullName evidence="1">CGGC domain-containing protein</fullName>
    </recommendedName>
</protein>
<evidence type="ECO:0000313" key="2">
    <source>
        <dbReference type="EMBL" id="ADK85431.1"/>
    </source>
</evidence>
<dbReference type="InterPro" id="IPR014925">
    <property type="entry name" value="CGGC_dom"/>
</dbReference>
<dbReference type="Pfam" id="PF08821">
    <property type="entry name" value="CGGC"/>
    <property type="match status" value="1"/>
</dbReference>
<proteinExistence type="predicted"/>
<sequence>MKNVMIIGCGSYMDSGYGCPGEWRCLKAAAMGEGKFDEPVKVVALVKCQCPGRSMVPNLGMAMKLSETRPDAVYLSSCMVGAKPACPHSTVEEKIAFIQEKTGLPVVIAGTHDYH</sequence>
<evidence type="ECO:0000259" key="1">
    <source>
        <dbReference type="SMART" id="SM01078"/>
    </source>
</evidence>
<dbReference type="eggNOG" id="COG5561">
    <property type="taxonomic scope" value="Bacteria"/>
</dbReference>
<feature type="domain" description="CGGC" evidence="1">
    <location>
        <begin position="3"/>
        <end position="112"/>
    </location>
</feature>